<dbReference type="RefSeq" id="WP_063720408.1">
    <property type="nucleotide sequence ID" value="NZ_LT985127.1"/>
</dbReference>
<evidence type="ECO:0000259" key="2">
    <source>
        <dbReference type="Pfam" id="PF19778"/>
    </source>
</evidence>
<dbReference type="InterPro" id="IPR027417">
    <property type="entry name" value="P-loop_NTPase"/>
</dbReference>
<dbReference type="AlphaFoldDB" id="A0A166C874"/>
<dbReference type="OrthoDB" id="81916at2157"/>
<gene>
    <name evidence="3" type="ORF">MBORA_13080</name>
</gene>
<protein>
    <submittedName>
        <fullName evidence="3">Type III restriction enzyme, res subunit</fullName>
    </submittedName>
</protein>
<dbReference type="REBASE" id="159269">
    <property type="entry name" value="Mor7256ORF13090P"/>
</dbReference>
<sequence length="992" mass="113886">MKLKFDSNLDYQNEAVNSVIDLFKGQNSMFQYFTVVGQSGLTDSGQGVGNKIDISKEDILENLRKIQSYYKLAPSESLNGLDFNIEMETGTGKTYVYLKTIFELNKEYGFTKFIIVVPSVAIKEGVNKTIEITKEHFKSIYDNVPYDYFVYDSSKLEQVRNFAVNSTIQIMIINIDAFNKSFSNPSKETKANIIHREQDKLSGYKPIDLIAETNPIVIIDEPQSVVGTKKSDAAIASLNPLCTLRYSATHKEIQNLIYKLDAIDASEKELVKQIEVAGFVSSGYHNEAYLKLISVNNLKSPITAKIEIDANVKGSVKRKTVTVKQGSDLSEVRLGNRDIYNGYIVDEIYCEKGNEYVTFTQKDEILRIGKVFGDVDDLTLKRAQIRKTIEEHLDKELSFAKTKNPIKVLSLFFIDKVANYRQYDSEGNPTKGKYAKIFEEEYKKIIKKPKYSTLYDYIDLDLEAEDVHNGYFSVDKKGKVKDTKETKAGKLRSNKDDESTFNLIMRDKEKLLSFDSKLKFIFSHSALREGWDNPNVFQICTLNETTSTMKKRQEIGRGLRLCVNQDGERIHDKNINVLTVMANESYEDFARNLQKEIEDETGIKFGTIQKTDFAHIEWTNKKGKREPLGKQHSLALFNHFKLKKYINASGKIQDALKVAVMDGTVDVPQDYIEIKNEIVEVIEKPTKKLPIKNANNRRKVKVNKHIYLSEDFKEFWDSIKHKTTYAVEFDTDELVSKCIQAMQENLNVKAPKLIYTKSGLTIEASGVNPNDDGTVSTVYSNEDEIALPDIVTYLQNETDLTRRTIVRILIESETIDQFKKNPQEYMQETSKLINKVMAHLIIDGIKYTKIDDYYSQELFKNEELFGYLERNMVESENSVYDHIIYDSEVEKNFALRLDKDPEVKLYTKLPTWFKIKTPLGNYNPDWAVMIDKDGENKLYFVVETKGTTEYLGIKASEQAKIDCGRKHFKALGDDIHFDVADNYENFKTKIVN</sequence>
<dbReference type="PATRIC" id="fig|66851.6.peg.1425"/>
<dbReference type="STRING" id="66851.MBORA_13080"/>
<feature type="domain" description="Helicase/UvrB N-terminal" evidence="1">
    <location>
        <begin position="10"/>
        <end position="251"/>
    </location>
</feature>
<feature type="domain" description="Type III restriction enzyme C-terminal endonuclease" evidence="2">
    <location>
        <begin position="876"/>
        <end position="981"/>
    </location>
</feature>
<organism evidence="3 4">
    <name type="scientific">Methanobrevibacter oralis</name>
    <dbReference type="NCBI Taxonomy" id="66851"/>
    <lineage>
        <taxon>Archaea</taxon>
        <taxon>Methanobacteriati</taxon>
        <taxon>Methanobacteriota</taxon>
        <taxon>Methanomada group</taxon>
        <taxon>Methanobacteria</taxon>
        <taxon>Methanobacteriales</taxon>
        <taxon>Methanobacteriaceae</taxon>
        <taxon>Methanobrevibacter</taxon>
    </lineage>
</organism>
<evidence type="ECO:0000313" key="3">
    <source>
        <dbReference type="EMBL" id="KZX12117.1"/>
    </source>
</evidence>
<name>A0A166C874_METOA</name>
<dbReference type="PANTHER" id="PTHR47396">
    <property type="entry name" value="TYPE I RESTRICTION ENZYME ECOKI R PROTEIN"/>
    <property type="match status" value="1"/>
</dbReference>
<dbReference type="EMBL" id="LWMU01000075">
    <property type="protein sequence ID" value="KZX12117.1"/>
    <property type="molecule type" value="Genomic_DNA"/>
</dbReference>
<dbReference type="Pfam" id="PF19778">
    <property type="entry name" value="RE_endonuc"/>
    <property type="match status" value="1"/>
</dbReference>
<evidence type="ECO:0000313" key="4">
    <source>
        <dbReference type="Proteomes" id="UP000077428"/>
    </source>
</evidence>
<dbReference type="Proteomes" id="UP000077428">
    <property type="component" value="Unassembled WGS sequence"/>
</dbReference>
<proteinExistence type="predicted"/>
<dbReference type="SUPFAM" id="SSF52540">
    <property type="entry name" value="P-loop containing nucleoside triphosphate hydrolases"/>
    <property type="match status" value="2"/>
</dbReference>
<dbReference type="GO" id="GO:0005524">
    <property type="term" value="F:ATP binding"/>
    <property type="evidence" value="ECO:0007669"/>
    <property type="project" value="InterPro"/>
</dbReference>
<evidence type="ECO:0000259" key="1">
    <source>
        <dbReference type="Pfam" id="PF04851"/>
    </source>
</evidence>
<dbReference type="Gene3D" id="3.40.50.300">
    <property type="entry name" value="P-loop containing nucleotide triphosphate hydrolases"/>
    <property type="match status" value="2"/>
</dbReference>
<keyword evidence="4" id="KW-1185">Reference proteome</keyword>
<dbReference type="PANTHER" id="PTHR47396:SF1">
    <property type="entry name" value="ATP-DEPENDENT HELICASE IRC3-RELATED"/>
    <property type="match status" value="1"/>
</dbReference>
<dbReference type="Pfam" id="PF04851">
    <property type="entry name" value="ResIII"/>
    <property type="match status" value="1"/>
</dbReference>
<dbReference type="InterPro" id="IPR050742">
    <property type="entry name" value="Helicase_Restrict-Modif_Enz"/>
</dbReference>
<dbReference type="GO" id="GO:0005829">
    <property type="term" value="C:cytosol"/>
    <property type="evidence" value="ECO:0007669"/>
    <property type="project" value="TreeGrafter"/>
</dbReference>
<dbReference type="InterPro" id="IPR045572">
    <property type="entry name" value="RE_endonuc_C"/>
</dbReference>
<accession>A0A166C874</accession>
<reference evidence="4" key="1">
    <citation type="journal article" date="2016" name="Genome Announc.">
        <title>Draft Genome Sequences of Methanobrevibacter curvatus DSM11111, Methanobrevibacter cuticularis DSM11139, Methanobrevibacter filiformis DSM11501, and Methanobrevibacter oralis DSM7256.</title>
        <authorList>
            <person name="Poehlein A."/>
            <person name="Seedorf H."/>
        </authorList>
    </citation>
    <scope>NUCLEOTIDE SEQUENCE [LARGE SCALE GENOMIC DNA]</scope>
    <source>
        <strain evidence="4">DSM 7256 / JCM 30027 / ZR</strain>
    </source>
</reference>
<dbReference type="InterPro" id="IPR006935">
    <property type="entry name" value="Helicase/UvrB_N"/>
</dbReference>
<dbReference type="GO" id="GO:0003677">
    <property type="term" value="F:DNA binding"/>
    <property type="evidence" value="ECO:0007669"/>
    <property type="project" value="InterPro"/>
</dbReference>
<dbReference type="GO" id="GO:0015668">
    <property type="term" value="F:type III site-specific deoxyribonuclease activity"/>
    <property type="evidence" value="ECO:0007669"/>
    <property type="project" value="InterPro"/>
</dbReference>
<comment type="caution">
    <text evidence="3">The sequence shown here is derived from an EMBL/GenBank/DDBJ whole genome shotgun (WGS) entry which is preliminary data.</text>
</comment>